<accession>A0A6L5JZ89</accession>
<keyword evidence="3" id="KW-0813">Transport</keyword>
<comment type="caution">
    <text evidence="8">The sequence shown here is derived from an EMBL/GenBank/DDBJ whole genome shotgun (WGS) entry which is preliminary data.</text>
</comment>
<evidence type="ECO:0000313" key="9">
    <source>
        <dbReference type="Proteomes" id="UP000480275"/>
    </source>
</evidence>
<dbReference type="Pfam" id="PF25917">
    <property type="entry name" value="BSH_RND"/>
    <property type="match status" value="1"/>
</dbReference>
<dbReference type="SUPFAM" id="SSF111369">
    <property type="entry name" value="HlyD-like secretion proteins"/>
    <property type="match status" value="1"/>
</dbReference>
<proteinExistence type="inferred from homology"/>
<evidence type="ECO:0000313" key="8">
    <source>
        <dbReference type="EMBL" id="MQY51538.1"/>
    </source>
</evidence>
<dbReference type="OrthoDB" id="9806939at2"/>
<evidence type="ECO:0000259" key="6">
    <source>
        <dbReference type="Pfam" id="PF25954"/>
    </source>
</evidence>
<comment type="subcellular location">
    <subcellularLocation>
        <location evidence="1">Cell envelope</location>
    </subcellularLocation>
</comment>
<evidence type="ECO:0000256" key="2">
    <source>
        <dbReference type="ARBA" id="ARBA00009477"/>
    </source>
</evidence>
<name>A0A6L5JZ89_RHOTE</name>
<feature type="domain" description="Multidrug resistance protein MdtA-like C-terminal permuted SH3" evidence="7">
    <location>
        <begin position="281"/>
        <end position="340"/>
    </location>
</feature>
<dbReference type="NCBIfam" id="TIGR01730">
    <property type="entry name" value="RND_mfp"/>
    <property type="match status" value="1"/>
</dbReference>
<evidence type="ECO:0000259" key="7">
    <source>
        <dbReference type="Pfam" id="PF25967"/>
    </source>
</evidence>
<dbReference type="EMBL" id="WIXJ01000003">
    <property type="protein sequence ID" value="MQY51538.1"/>
    <property type="molecule type" value="Genomic_DNA"/>
</dbReference>
<evidence type="ECO:0000259" key="5">
    <source>
        <dbReference type="Pfam" id="PF25917"/>
    </source>
</evidence>
<sequence>MNSGGLSCGRRAIFAGVGLPALVVLVLAGCAKEPPAPPTPRPVVTQVLGSGGEAAATTYAGELRSRYETPLGFRVGGKIIERRANAGATVKAGEVLARLDPADTALSASSADAQLALAQADARRYRELRDKNFVSQSALDAKETALKSAQAQADLAHNQRAYTVLTADAPGVVAEVVAEVGQVVAAGQTVFRLSRPGALEVAIAIPESRVTQLRVGQSAEVSLWADERARYRGVLRELASVADPVTRTFAARVSLVDPDARALLGMTARVRFADAKPVASALFVPLTAIFQQAGKAAVWVVGADETVSLRPVSVTAWGEQGATLAGGVAAGERIVVAGVHKLTQGEKVKVAPAEAAPPPASSAPATATASAAASTPAASPTPAAGAAR</sequence>
<dbReference type="InterPro" id="IPR058627">
    <property type="entry name" value="MdtA-like_C"/>
</dbReference>
<feature type="region of interest" description="Disordered" evidence="4">
    <location>
        <begin position="350"/>
        <end position="388"/>
    </location>
</feature>
<dbReference type="Gene3D" id="2.40.50.100">
    <property type="match status" value="1"/>
</dbReference>
<dbReference type="Pfam" id="PF25954">
    <property type="entry name" value="Beta-barrel_RND_2"/>
    <property type="match status" value="1"/>
</dbReference>
<dbReference type="PANTHER" id="PTHR30469:SF15">
    <property type="entry name" value="HLYD FAMILY OF SECRETION PROTEINS"/>
    <property type="match status" value="1"/>
</dbReference>
<dbReference type="InterPro" id="IPR058625">
    <property type="entry name" value="MdtA-like_BSH"/>
</dbReference>
<dbReference type="InterPro" id="IPR058792">
    <property type="entry name" value="Beta-barrel_RND_2"/>
</dbReference>
<dbReference type="InterPro" id="IPR006143">
    <property type="entry name" value="RND_pump_MFP"/>
</dbReference>
<comment type="similarity">
    <text evidence="2">Belongs to the membrane fusion protein (MFP) (TC 8.A.1) family.</text>
</comment>
<dbReference type="Pfam" id="PF25967">
    <property type="entry name" value="RND-MFP_C"/>
    <property type="match status" value="1"/>
</dbReference>
<feature type="compositionally biased region" description="Low complexity" evidence="4">
    <location>
        <begin position="362"/>
        <end position="388"/>
    </location>
</feature>
<evidence type="ECO:0000256" key="1">
    <source>
        <dbReference type="ARBA" id="ARBA00004196"/>
    </source>
</evidence>
<dbReference type="AlphaFoldDB" id="A0A6L5JZ89"/>
<evidence type="ECO:0000256" key="4">
    <source>
        <dbReference type="SAM" id="MobiDB-lite"/>
    </source>
</evidence>
<protein>
    <submittedName>
        <fullName evidence="8">Efflux RND transporter periplasmic adaptor subunit</fullName>
    </submittedName>
</protein>
<organism evidence="8 9">
    <name type="scientific">Rhodocyclus tenuis</name>
    <name type="common">Rhodospirillum tenue</name>
    <dbReference type="NCBI Taxonomy" id="1066"/>
    <lineage>
        <taxon>Bacteria</taxon>
        <taxon>Pseudomonadati</taxon>
        <taxon>Pseudomonadota</taxon>
        <taxon>Betaproteobacteria</taxon>
        <taxon>Rhodocyclales</taxon>
        <taxon>Rhodocyclaceae</taxon>
        <taxon>Rhodocyclus</taxon>
    </lineage>
</organism>
<dbReference type="Gene3D" id="1.10.287.470">
    <property type="entry name" value="Helix hairpin bin"/>
    <property type="match status" value="1"/>
</dbReference>
<dbReference type="Proteomes" id="UP000480275">
    <property type="component" value="Unassembled WGS sequence"/>
</dbReference>
<dbReference type="PANTHER" id="PTHR30469">
    <property type="entry name" value="MULTIDRUG RESISTANCE PROTEIN MDTA"/>
    <property type="match status" value="1"/>
</dbReference>
<gene>
    <name evidence="8" type="ORF">GHK24_07095</name>
</gene>
<evidence type="ECO:0000256" key="3">
    <source>
        <dbReference type="ARBA" id="ARBA00022448"/>
    </source>
</evidence>
<feature type="domain" description="CusB-like beta-barrel" evidence="6">
    <location>
        <begin position="201"/>
        <end position="275"/>
    </location>
</feature>
<feature type="domain" description="Multidrug resistance protein MdtA-like barrel-sandwich hybrid" evidence="5">
    <location>
        <begin position="74"/>
        <end position="190"/>
    </location>
</feature>
<reference evidence="8 9" key="1">
    <citation type="submission" date="2019-10" db="EMBL/GenBank/DDBJ databases">
        <title>Whole-genome sequence of the purple nonsulfur photosynthetic bacterium Rhodocyclus tenuis.</title>
        <authorList>
            <person name="Kyndt J.A."/>
            <person name="Meyer T.E."/>
        </authorList>
    </citation>
    <scope>NUCLEOTIDE SEQUENCE [LARGE SCALE GENOMIC DNA]</scope>
    <source>
        <strain evidence="8 9">DSM 110</strain>
    </source>
</reference>
<dbReference type="GO" id="GO:1990281">
    <property type="term" value="C:efflux pump complex"/>
    <property type="evidence" value="ECO:0007669"/>
    <property type="project" value="TreeGrafter"/>
</dbReference>
<dbReference type="GO" id="GO:0015562">
    <property type="term" value="F:efflux transmembrane transporter activity"/>
    <property type="evidence" value="ECO:0007669"/>
    <property type="project" value="TreeGrafter"/>
</dbReference>
<dbReference type="Gene3D" id="2.40.420.20">
    <property type="match status" value="1"/>
</dbReference>